<dbReference type="Proteomes" id="UP000070700">
    <property type="component" value="Unassembled WGS sequence"/>
</dbReference>
<dbReference type="EMBL" id="KQ947414">
    <property type="protein sequence ID" value="KUJ17821.1"/>
    <property type="molecule type" value="Genomic_DNA"/>
</dbReference>
<organism evidence="2 3">
    <name type="scientific">Mollisia scopiformis</name>
    <name type="common">Conifer needle endophyte fungus</name>
    <name type="synonym">Phialocephala scopiformis</name>
    <dbReference type="NCBI Taxonomy" id="149040"/>
    <lineage>
        <taxon>Eukaryota</taxon>
        <taxon>Fungi</taxon>
        <taxon>Dikarya</taxon>
        <taxon>Ascomycota</taxon>
        <taxon>Pezizomycotina</taxon>
        <taxon>Leotiomycetes</taxon>
        <taxon>Helotiales</taxon>
        <taxon>Mollisiaceae</taxon>
        <taxon>Mollisia</taxon>
    </lineage>
</organism>
<dbReference type="InParanoid" id="A0A194XCD6"/>
<dbReference type="PANTHER" id="PTHR38644">
    <property type="entry name" value="EXPRESSED PROTEIN"/>
    <property type="match status" value="1"/>
</dbReference>
<reference evidence="2 3" key="1">
    <citation type="submission" date="2015-10" db="EMBL/GenBank/DDBJ databases">
        <title>Full genome of DAOMC 229536 Phialocephala scopiformis, a fungal endophyte of spruce producing the potent anti-insectan compound rugulosin.</title>
        <authorList>
            <consortium name="DOE Joint Genome Institute"/>
            <person name="Walker A.K."/>
            <person name="Frasz S.L."/>
            <person name="Seifert K.A."/>
            <person name="Miller J.D."/>
            <person name="Mondo S.J."/>
            <person name="Labutti K."/>
            <person name="Lipzen A."/>
            <person name="Dockter R."/>
            <person name="Kennedy M."/>
            <person name="Grigoriev I.V."/>
            <person name="Spatafora J.W."/>
        </authorList>
    </citation>
    <scope>NUCLEOTIDE SEQUENCE [LARGE SCALE GENOMIC DNA]</scope>
    <source>
        <strain evidence="2 3">CBS 120377</strain>
    </source>
</reference>
<dbReference type="AlphaFoldDB" id="A0A194XCD6"/>
<feature type="domain" description="Mmc1 C-terminal" evidence="1">
    <location>
        <begin position="199"/>
        <end position="419"/>
    </location>
</feature>
<keyword evidence="3" id="KW-1185">Reference proteome</keyword>
<sequence>IHVSSPMLNGHKLEILVLEMDPQNVGDEGAFTEAVLVPTMEIPTSSTGRYTPVTTPVHKSLIVADGVMGAATVLSYPIDTDRSVVGAAVDLQVVNLQKEPLPFQTIDVALAEKALGSFRESVDNALSYEENWFKSGLPEILDWVRDGTASTDGATKQPLRQLIESVLRNASVAIEAERSRQLSAALTAKVSSSDLVGLRKELSSWAERAHTELRDQLDIAFNGRRWRKLGWWKLFWRVDDVSMIASDILNQRFLTDAEKEVIFLAGRVVEAGALKQIPEASPKNWAYKREIQEHAKLQLGSSPPPPVIQDLIESPRDHLPVNVKLHPWPLHIPATRTYLSQETVPALQALAQKLVLQTLSTSSLATVFGGLIYLSSVSNTLYEAGAVAALGVVFSLRRMQGKWETARTFWEGEVREEGRKAVRGVEGAVNGVLEKPDQPLEGDLELEKAADAVEKAQAALTETR</sequence>
<feature type="non-terminal residue" evidence="2">
    <location>
        <position position="1"/>
    </location>
</feature>
<evidence type="ECO:0000313" key="3">
    <source>
        <dbReference type="Proteomes" id="UP000070700"/>
    </source>
</evidence>
<name>A0A194XCD6_MOLSC</name>
<dbReference type="RefSeq" id="XP_018072176.1">
    <property type="nucleotide sequence ID" value="XM_018209288.1"/>
</dbReference>
<dbReference type="OrthoDB" id="5319015at2759"/>
<protein>
    <recommendedName>
        <fullName evidence="1">Mmc1 C-terminal domain-containing protein</fullName>
    </recommendedName>
</protein>
<evidence type="ECO:0000259" key="1">
    <source>
        <dbReference type="Pfam" id="PF23868"/>
    </source>
</evidence>
<accession>A0A194XCD6</accession>
<gene>
    <name evidence="2" type="ORF">LY89DRAFT_584813</name>
</gene>
<proteinExistence type="predicted"/>
<dbReference type="InterPro" id="IPR056196">
    <property type="entry name" value="Mmc1_C"/>
</dbReference>
<dbReference type="PANTHER" id="PTHR38644:SF1">
    <property type="entry name" value="EXPRESSED PROTEIN"/>
    <property type="match status" value="1"/>
</dbReference>
<dbReference type="KEGG" id="psco:LY89DRAFT_584813"/>
<dbReference type="Pfam" id="PF23868">
    <property type="entry name" value="Mmc1_C"/>
    <property type="match status" value="1"/>
</dbReference>
<dbReference type="GeneID" id="28819014"/>
<evidence type="ECO:0000313" key="2">
    <source>
        <dbReference type="EMBL" id="KUJ17821.1"/>
    </source>
</evidence>